<gene>
    <name evidence="1" type="ORF">A4A49_35967</name>
</gene>
<evidence type="ECO:0000313" key="1">
    <source>
        <dbReference type="EMBL" id="OIT29716.1"/>
    </source>
</evidence>
<dbReference type="Proteomes" id="UP000187609">
    <property type="component" value="Unassembled WGS sequence"/>
</dbReference>
<accession>A0A314KK20</accession>
<dbReference type="AlphaFoldDB" id="A0A314KK20"/>
<keyword evidence="2" id="KW-1185">Reference proteome</keyword>
<evidence type="ECO:0000313" key="2">
    <source>
        <dbReference type="Proteomes" id="UP000187609"/>
    </source>
</evidence>
<proteinExistence type="predicted"/>
<reference evidence="1" key="1">
    <citation type="submission" date="2016-11" db="EMBL/GenBank/DDBJ databases">
        <title>The genome of Nicotiana attenuata.</title>
        <authorList>
            <person name="Xu S."/>
            <person name="Brockmoeller T."/>
            <person name="Gaquerel E."/>
            <person name="Navarro A."/>
            <person name="Kuhl H."/>
            <person name="Gase K."/>
            <person name="Ling Z."/>
            <person name="Zhou W."/>
            <person name="Kreitzer C."/>
            <person name="Stanke M."/>
            <person name="Tang H."/>
            <person name="Lyons E."/>
            <person name="Pandey P."/>
            <person name="Pandey S.P."/>
            <person name="Timmermann B."/>
            <person name="Baldwin I.T."/>
        </authorList>
    </citation>
    <scope>NUCLEOTIDE SEQUENCE [LARGE SCALE GENOMIC DNA]</scope>
    <source>
        <strain evidence="1">UT</strain>
    </source>
</reference>
<organism evidence="1 2">
    <name type="scientific">Nicotiana attenuata</name>
    <name type="common">Coyote tobacco</name>
    <dbReference type="NCBI Taxonomy" id="49451"/>
    <lineage>
        <taxon>Eukaryota</taxon>
        <taxon>Viridiplantae</taxon>
        <taxon>Streptophyta</taxon>
        <taxon>Embryophyta</taxon>
        <taxon>Tracheophyta</taxon>
        <taxon>Spermatophyta</taxon>
        <taxon>Magnoliopsida</taxon>
        <taxon>eudicotyledons</taxon>
        <taxon>Gunneridae</taxon>
        <taxon>Pentapetalae</taxon>
        <taxon>asterids</taxon>
        <taxon>lamiids</taxon>
        <taxon>Solanales</taxon>
        <taxon>Solanaceae</taxon>
        <taxon>Nicotianoideae</taxon>
        <taxon>Nicotianeae</taxon>
        <taxon>Nicotiana</taxon>
    </lineage>
</organism>
<name>A0A314KK20_NICAT</name>
<comment type="caution">
    <text evidence="1">The sequence shown here is derived from an EMBL/GenBank/DDBJ whole genome shotgun (WGS) entry which is preliminary data.</text>
</comment>
<dbReference type="EMBL" id="MJEQ01001712">
    <property type="protein sequence ID" value="OIT29716.1"/>
    <property type="molecule type" value="Genomic_DNA"/>
</dbReference>
<sequence length="93" mass="10556">MSNTTLTYHVIKTQTDTFRKKVKNLEEQHGNLVLDLETKSEDPKYGVVENEGQYNSAMAFANGVHNLYAFRLQSLHPNLQNGGEYGSRNLRLA</sequence>
<protein>
    <submittedName>
        <fullName evidence="1">Uncharacterized protein</fullName>
    </submittedName>
</protein>
<dbReference type="Gramene" id="OIT29716">
    <property type="protein sequence ID" value="OIT29716"/>
    <property type="gene ID" value="A4A49_35967"/>
</dbReference>